<feature type="region of interest" description="Disordered" evidence="1">
    <location>
        <begin position="1"/>
        <end position="20"/>
    </location>
</feature>
<comment type="caution">
    <text evidence="2">The sequence shown here is derived from an EMBL/GenBank/DDBJ whole genome shotgun (WGS) entry which is preliminary data.</text>
</comment>
<dbReference type="Proteomes" id="UP000186601">
    <property type="component" value="Unassembled WGS sequence"/>
</dbReference>
<reference evidence="2 3" key="1">
    <citation type="submission" date="2018-02" db="EMBL/GenBank/DDBJ databases">
        <title>Genome sequence of the basidiomycete white-rot fungus Phlebia centrifuga.</title>
        <authorList>
            <person name="Granchi Z."/>
            <person name="Peng M."/>
            <person name="de Vries R.P."/>
            <person name="Hilden K."/>
            <person name="Makela M.R."/>
            <person name="Grigoriev I."/>
            <person name="Riley R."/>
        </authorList>
    </citation>
    <scope>NUCLEOTIDE SEQUENCE [LARGE SCALE GENOMIC DNA]</scope>
    <source>
        <strain evidence="2 3">FBCC195</strain>
    </source>
</reference>
<keyword evidence="3" id="KW-1185">Reference proteome</keyword>
<sequence length="105" mass="11895">MPTSRSYRSPPGTEIDRAFSPTYDYPKPRSHHIIHSGTYVVAKGSQDPSVFWLSSQTEKALEGCIALKHWSRVMVWKKHSILIFSTHVISNGHYLTVTHGNLCLD</sequence>
<gene>
    <name evidence="2" type="ORF">PHLCEN_2v8029</name>
</gene>
<evidence type="ECO:0000256" key="1">
    <source>
        <dbReference type="SAM" id="MobiDB-lite"/>
    </source>
</evidence>
<dbReference type="EMBL" id="MLYV02000810">
    <property type="protein sequence ID" value="PSR77164.1"/>
    <property type="molecule type" value="Genomic_DNA"/>
</dbReference>
<name>A0A2R6NVE9_9APHY</name>
<organism evidence="2 3">
    <name type="scientific">Hermanssonia centrifuga</name>
    <dbReference type="NCBI Taxonomy" id="98765"/>
    <lineage>
        <taxon>Eukaryota</taxon>
        <taxon>Fungi</taxon>
        <taxon>Dikarya</taxon>
        <taxon>Basidiomycota</taxon>
        <taxon>Agaricomycotina</taxon>
        <taxon>Agaricomycetes</taxon>
        <taxon>Polyporales</taxon>
        <taxon>Meruliaceae</taxon>
        <taxon>Hermanssonia</taxon>
    </lineage>
</organism>
<dbReference type="AlphaFoldDB" id="A0A2R6NVE9"/>
<accession>A0A2R6NVE9</accession>
<evidence type="ECO:0000313" key="3">
    <source>
        <dbReference type="Proteomes" id="UP000186601"/>
    </source>
</evidence>
<evidence type="ECO:0000313" key="2">
    <source>
        <dbReference type="EMBL" id="PSR77164.1"/>
    </source>
</evidence>
<protein>
    <submittedName>
        <fullName evidence="2">Uncharacterized protein</fullName>
    </submittedName>
</protein>
<proteinExistence type="predicted"/>